<comment type="subcellular location">
    <subcellularLocation>
        <location evidence="4">Cytoplasm</location>
    </subcellularLocation>
</comment>
<keyword evidence="3 4" id="KW-0378">Hydrolase</keyword>
<dbReference type="InterPro" id="IPR022892">
    <property type="entry name" value="RNaseHI"/>
</dbReference>
<feature type="binding site" evidence="4">
    <location>
        <position position="43"/>
    </location>
    <ligand>
        <name>Mg(2+)</name>
        <dbReference type="ChEBI" id="CHEBI:18420"/>
        <label>1</label>
    </ligand>
</feature>
<name>A0ABU3I8Y9_9ACTO</name>
<dbReference type="EC" id="3.1.26.4" evidence="4"/>
<dbReference type="RefSeq" id="WP_313272038.1">
    <property type="nucleotide sequence ID" value="NZ_JASXSX010000001.1"/>
</dbReference>
<dbReference type="Proteomes" id="UP001247542">
    <property type="component" value="Unassembled WGS sequence"/>
</dbReference>
<feature type="binding site" evidence="4">
    <location>
        <position position="8"/>
    </location>
    <ligand>
        <name>Mg(2+)</name>
        <dbReference type="ChEBI" id="CHEBI:18420"/>
        <label>2</label>
    </ligand>
</feature>
<evidence type="ECO:0000256" key="3">
    <source>
        <dbReference type="ARBA" id="ARBA00022801"/>
    </source>
</evidence>
<dbReference type="CDD" id="cd09278">
    <property type="entry name" value="RNase_HI_prokaryote_like"/>
    <property type="match status" value="1"/>
</dbReference>
<feature type="region of interest" description="Disordered" evidence="5">
    <location>
        <begin position="141"/>
        <end position="311"/>
    </location>
</feature>
<keyword evidence="4" id="KW-0255">Endonuclease</keyword>
<comment type="similarity">
    <text evidence="4">Belongs to the RNase H family.</text>
</comment>
<feature type="compositionally biased region" description="Polar residues" evidence="5">
    <location>
        <begin position="249"/>
        <end position="261"/>
    </location>
</feature>
<keyword evidence="8" id="KW-1185">Reference proteome</keyword>
<dbReference type="InterPro" id="IPR000073">
    <property type="entry name" value="AB_hydrolase_1"/>
</dbReference>
<evidence type="ECO:0000313" key="8">
    <source>
        <dbReference type="Proteomes" id="UP001247542"/>
    </source>
</evidence>
<dbReference type="PRINTS" id="PR00793">
    <property type="entry name" value="PROAMNOPTASE"/>
</dbReference>
<dbReference type="InterPro" id="IPR002156">
    <property type="entry name" value="RNaseH_domain"/>
</dbReference>
<gene>
    <name evidence="4" type="primary">rnhA</name>
    <name evidence="7" type="ORF">QS713_02015</name>
</gene>
<dbReference type="PROSITE" id="PS50879">
    <property type="entry name" value="RNASE_H_1"/>
    <property type="match status" value="1"/>
</dbReference>
<keyword evidence="4" id="KW-0479">Metal-binding</keyword>
<evidence type="ECO:0000256" key="2">
    <source>
        <dbReference type="ARBA" id="ARBA00011245"/>
    </source>
</evidence>
<organism evidence="7 8">
    <name type="scientific">Gleimia hominis</name>
    <dbReference type="NCBI Taxonomy" id="595468"/>
    <lineage>
        <taxon>Bacteria</taxon>
        <taxon>Bacillati</taxon>
        <taxon>Actinomycetota</taxon>
        <taxon>Actinomycetes</taxon>
        <taxon>Actinomycetales</taxon>
        <taxon>Actinomycetaceae</taxon>
        <taxon>Gleimia</taxon>
    </lineage>
</organism>
<dbReference type="GO" id="GO:0016787">
    <property type="term" value="F:hydrolase activity"/>
    <property type="evidence" value="ECO:0007669"/>
    <property type="project" value="UniProtKB-KW"/>
</dbReference>
<evidence type="ECO:0000256" key="5">
    <source>
        <dbReference type="SAM" id="MobiDB-lite"/>
    </source>
</evidence>
<dbReference type="EMBL" id="JASXSX010000001">
    <property type="protein sequence ID" value="MDT3766839.1"/>
    <property type="molecule type" value="Genomic_DNA"/>
</dbReference>
<keyword evidence="4" id="KW-0540">Nuclease</keyword>
<dbReference type="SUPFAM" id="SSF53098">
    <property type="entry name" value="Ribonuclease H-like"/>
    <property type="match status" value="1"/>
</dbReference>
<dbReference type="PANTHER" id="PTHR43248">
    <property type="entry name" value="2-SUCCINYL-6-HYDROXY-2,4-CYCLOHEXADIENE-1-CARBOXYLATE SYNTHASE"/>
    <property type="match status" value="1"/>
</dbReference>
<comment type="catalytic activity">
    <reaction evidence="4">
        <text>Endonucleolytic cleavage to 5'-phosphomonoester.</text>
        <dbReference type="EC" id="3.1.26.4"/>
    </reaction>
</comment>
<dbReference type="InterPro" id="IPR029058">
    <property type="entry name" value="AB_hydrolase_fold"/>
</dbReference>
<dbReference type="Pfam" id="PF00075">
    <property type="entry name" value="RNase_H"/>
    <property type="match status" value="1"/>
</dbReference>
<comment type="subunit">
    <text evidence="2 4">Monomer.</text>
</comment>
<protein>
    <recommendedName>
        <fullName evidence="4">Ribonuclease H</fullName>
        <shortName evidence="4">RNase H</shortName>
        <ecNumber evidence="4">3.1.26.4</ecNumber>
    </recommendedName>
</protein>
<comment type="similarity">
    <text evidence="1">Belongs to the peptidase S33 family.</text>
</comment>
<dbReference type="HAMAP" id="MF_00042">
    <property type="entry name" value="RNase_H"/>
    <property type="match status" value="1"/>
</dbReference>
<dbReference type="InterPro" id="IPR002410">
    <property type="entry name" value="Peptidase_S33"/>
</dbReference>
<sequence length="746" mass="82928">MTIVAATDGSSLGNPGPTGWAWVVDKDTWRAGGFPSGTNNIGELHAVLDLLEQTQHVDEPLRIMADSQYVIKALTQWIHNWKRNGWRTASKKPVQNAELIQRIDAHLQHRSVTFEWVKGHSGNALNEMADQRAVACSKAYQEGKPPQTGPGYNPSGSARPQAPMQQSASGTQSPRQAAPKQPNSALNSQRAHAGIDPRSQRAGTGFDRYANTNRAHINRGGSMDAGLFDLPGDKPAGTPNPVRTGAPTEGSTSNPARTETPSGPPASKPVRPETPTEPPATKPVRTKVPTEPPANNPVRTTATPREAAQPGPVIYKQRGYWVREHRFRVPLDHKHPDGRQINLFAREISADREPNPKQPAIIYMQGGPGGRAPRPGNPATGWMAHALKNHRVILMDERGTGLSTRLDHLTLSAFDTVDDQVEYVKHFRADQIVWDAEFLRHQINDGHPWKSLGQSYGGFINTTYLSIAPEGLSEVYFTGGLPGLVDIDTIYQLTYQRTAARNRVYFDRYPRDAQTLKNVLKHLRDTEETLPTGERLTGRRLRMLGMNLGGDAGFDQLHYFFEDPFVTVRGTKRLNTQFLDMVWRNVSMGDNPMYGLLHETIYAGTTPKLAGQATNWGAWRLVKDGNLPGFEPEPDLQSSDPIYLTGEHIYPWLFDEDPALVPMRNLAHRLASFTDWPTLYDPEVLQSNDRPCAGAVYLEDMFVPVELSRETARCANVRTWVTNEYQHDGIRAGSGVLKHLMELAHR</sequence>
<proteinExistence type="inferred from homology"/>
<comment type="caution">
    <text evidence="7">The sequence shown here is derived from an EMBL/GenBank/DDBJ whole genome shotgun (WGS) entry which is preliminary data.</text>
</comment>
<keyword evidence="4" id="KW-0963">Cytoplasm</keyword>
<dbReference type="InterPro" id="IPR036397">
    <property type="entry name" value="RNaseH_sf"/>
</dbReference>
<dbReference type="Pfam" id="PF00561">
    <property type="entry name" value="Abhydrolase_1"/>
    <property type="match status" value="1"/>
</dbReference>
<comment type="cofactor">
    <cofactor evidence="4">
        <name>Mg(2+)</name>
        <dbReference type="ChEBI" id="CHEBI:18420"/>
    </cofactor>
    <text evidence="4">Binds 1 Mg(2+) ion per subunit. May bind a second metal ion at a regulatory site, or after substrate binding.</text>
</comment>
<comment type="function">
    <text evidence="4">Endonuclease that specifically degrades the RNA of RNA-DNA hybrids.</text>
</comment>
<keyword evidence="4" id="KW-0460">Magnesium</keyword>
<reference evidence="7 8" key="1">
    <citation type="submission" date="2023-06" db="EMBL/GenBank/DDBJ databases">
        <title>Draft genome sequence of Gleimia hominis type strain CCUG 57540T.</title>
        <authorList>
            <person name="Salva-Serra F."/>
            <person name="Cardew S."/>
            <person name="Jensie Markopoulos S."/>
            <person name="Ohlen M."/>
            <person name="Inganas E."/>
            <person name="Svensson-Stadler L."/>
            <person name="Moore E.R.B."/>
        </authorList>
    </citation>
    <scope>NUCLEOTIDE SEQUENCE [LARGE SCALE GENOMIC DNA]</scope>
    <source>
        <strain evidence="7 8">CCUG 57540</strain>
    </source>
</reference>
<evidence type="ECO:0000256" key="1">
    <source>
        <dbReference type="ARBA" id="ARBA00010088"/>
    </source>
</evidence>
<dbReference type="SUPFAM" id="SSF53474">
    <property type="entry name" value="alpha/beta-Hydrolases"/>
    <property type="match status" value="1"/>
</dbReference>
<dbReference type="Gene3D" id="3.30.420.10">
    <property type="entry name" value="Ribonuclease H-like superfamily/Ribonuclease H"/>
    <property type="match status" value="1"/>
</dbReference>
<dbReference type="Gene3D" id="3.40.50.1820">
    <property type="entry name" value="alpha/beta hydrolase"/>
    <property type="match status" value="1"/>
</dbReference>
<evidence type="ECO:0000259" key="6">
    <source>
        <dbReference type="PROSITE" id="PS50879"/>
    </source>
</evidence>
<accession>A0ABU3I8Y9</accession>
<feature type="domain" description="RNase H type-1" evidence="6">
    <location>
        <begin position="1"/>
        <end position="138"/>
    </location>
</feature>
<feature type="compositionally biased region" description="Polar residues" evidence="5">
    <location>
        <begin position="154"/>
        <end position="190"/>
    </location>
</feature>
<dbReference type="InterPro" id="IPR051601">
    <property type="entry name" value="Serine_prot/Carboxylest_S33"/>
</dbReference>
<feature type="binding site" evidence="4">
    <location>
        <position position="130"/>
    </location>
    <ligand>
        <name>Mg(2+)</name>
        <dbReference type="ChEBI" id="CHEBI:18420"/>
        <label>2</label>
    </ligand>
</feature>
<evidence type="ECO:0000256" key="4">
    <source>
        <dbReference type="HAMAP-Rule" id="MF_00042"/>
    </source>
</evidence>
<dbReference type="InterPro" id="IPR012337">
    <property type="entry name" value="RNaseH-like_sf"/>
</dbReference>
<feature type="binding site" evidence="4">
    <location>
        <position position="66"/>
    </location>
    <ligand>
        <name>Mg(2+)</name>
        <dbReference type="ChEBI" id="CHEBI:18420"/>
        <label>1</label>
    </ligand>
</feature>
<feature type="binding site" evidence="4">
    <location>
        <position position="8"/>
    </location>
    <ligand>
        <name>Mg(2+)</name>
        <dbReference type="ChEBI" id="CHEBI:18420"/>
        <label>1</label>
    </ligand>
</feature>
<dbReference type="PANTHER" id="PTHR43248:SF2">
    <property type="entry name" value="PROLYL AMINOPEPTIDASE"/>
    <property type="match status" value="1"/>
</dbReference>
<evidence type="ECO:0000313" key="7">
    <source>
        <dbReference type="EMBL" id="MDT3766839.1"/>
    </source>
</evidence>